<evidence type="ECO:0000313" key="7">
    <source>
        <dbReference type="Proteomes" id="UP001297600"/>
    </source>
</evidence>
<organism evidence="6 7">
    <name type="scientific">Mesosutterella porci</name>
    <dbReference type="NCBI Taxonomy" id="2915351"/>
    <lineage>
        <taxon>Bacteria</taxon>
        <taxon>Pseudomonadati</taxon>
        <taxon>Pseudomonadota</taxon>
        <taxon>Betaproteobacteria</taxon>
        <taxon>Burkholderiales</taxon>
        <taxon>Sutterellaceae</taxon>
        <taxon>Mesosutterella</taxon>
    </lineage>
</organism>
<dbReference type="Pfam" id="PF07690">
    <property type="entry name" value="MFS_1"/>
    <property type="match status" value="1"/>
</dbReference>
<dbReference type="InterPro" id="IPR020846">
    <property type="entry name" value="MFS_dom"/>
</dbReference>
<keyword evidence="2 4" id="KW-1133">Transmembrane helix</keyword>
<feature type="transmembrane region" description="Helical" evidence="4">
    <location>
        <begin position="258"/>
        <end position="275"/>
    </location>
</feature>
<feature type="transmembrane region" description="Helical" evidence="4">
    <location>
        <begin position="220"/>
        <end position="238"/>
    </location>
</feature>
<dbReference type="Gene3D" id="1.20.1250.20">
    <property type="entry name" value="MFS general substrate transporter like domains"/>
    <property type="match status" value="1"/>
</dbReference>
<evidence type="ECO:0000256" key="1">
    <source>
        <dbReference type="ARBA" id="ARBA00022692"/>
    </source>
</evidence>
<evidence type="ECO:0000256" key="3">
    <source>
        <dbReference type="ARBA" id="ARBA00023136"/>
    </source>
</evidence>
<dbReference type="PANTHER" id="PTHR23518:SF2">
    <property type="entry name" value="MAJOR FACILITATOR SUPERFAMILY TRANSPORTER"/>
    <property type="match status" value="1"/>
</dbReference>
<dbReference type="PROSITE" id="PS50850">
    <property type="entry name" value="MFS"/>
    <property type="match status" value="1"/>
</dbReference>
<feature type="transmembrane region" description="Helical" evidence="4">
    <location>
        <begin position="376"/>
        <end position="396"/>
    </location>
</feature>
<dbReference type="RefSeq" id="WP_237977594.1">
    <property type="nucleotide sequence ID" value="NZ_JAKNCT010000001.1"/>
</dbReference>
<dbReference type="PANTHER" id="PTHR23518">
    <property type="entry name" value="C-METHYLTRANSFERASE"/>
    <property type="match status" value="1"/>
</dbReference>
<feature type="transmembrane region" description="Helical" evidence="4">
    <location>
        <begin position="287"/>
        <end position="307"/>
    </location>
</feature>
<dbReference type="Proteomes" id="UP001297600">
    <property type="component" value="Unassembled WGS sequence"/>
</dbReference>
<feature type="transmembrane region" description="Helical" evidence="4">
    <location>
        <begin position="21"/>
        <end position="43"/>
    </location>
</feature>
<dbReference type="SUPFAM" id="SSF103473">
    <property type="entry name" value="MFS general substrate transporter"/>
    <property type="match status" value="1"/>
</dbReference>
<evidence type="ECO:0000256" key="2">
    <source>
        <dbReference type="ARBA" id="ARBA00022989"/>
    </source>
</evidence>
<protein>
    <submittedName>
        <fullName evidence="6">MFS transporter</fullName>
    </submittedName>
</protein>
<sequence length="404" mass="42594">MSLMKFQKLPPKAVREAIPRTVWALGAVSLFMDISSEMIHAVLPLFMATTLEASALAIGLTEGAAEAAALVTKVFSGMISDRFGHTKLLVFAGYALAVFTKPFFALATTVEQVFLCRFTDRVGKGLRGAPRDALIASVTPKPILGAAFGLRQSLDSAGAFIGPALASLLLAAFSESYRFIFWCALIPGIICLALIVFEVKAPEPKAGRKVNPLSREAARMLPISLWLLLALAAVFSLARFSNAFIVLRAASCGIRPMYVPLVMVAMNAVFAFSSYPFGRLADRVRPTLLLSFGVALLAASEAVFAAASGPVWILAGVALWGLHLGTTQGVFSMLVASLAPEALRGTAFGLYNLASGGAALAAGLLAGLLWDRFGSSASFAAGAAFALFTLALLAVMRRRSLRAL</sequence>
<feature type="domain" description="Major facilitator superfamily (MFS) profile" evidence="5">
    <location>
        <begin position="21"/>
        <end position="401"/>
    </location>
</feature>
<keyword evidence="1 4" id="KW-0812">Transmembrane</keyword>
<keyword evidence="3 4" id="KW-0472">Membrane</keyword>
<evidence type="ECO:0000256" key="4">
    <source>
        <dbReference type="SAM" id="Phobius"/>
    </source>
</evidence>
<feature type="transmembrane region" description="Helical" evidence="4">
    <location>
        <begin position="88"/>
        <end position="107"/>
    </location>
</feature>
<dbReference type="CDD" id="cd17370">
    <property type="entry name" value="MFS_MJ1317_like"/>
    <property type="match status" value="1"/>
</dbReference>
<feature type="transmembrane region" description="Helical" evidence="4">
    <location>
        <begin position="348"/>
        <end position="370"/>
    </location>
</feature>
<feature type="transmembrane region" description="Helical" evidence="4">
    <location>
        <begin position="313"/>
        <end position="336"/>
    </location>
</feature>
<name>A0ABS9MMU6_9BURK</name>
<evidence type="ECO:0000313" key="6">
    <source>
        <dbReference type="EMBL" id="MCG5029938.1"/>
    </source>
</evidence>
<evidence type="ECO:0000259" key="5">
    <source>
        <dbReference type="PROSITE" id="PS50850"/>
    </source>
</evidence>
<gene>
    <name evidence="6" type="ORF">MAF45_00505</name>
</gene>
<dbReference type="InterPro" id="IPR036259">
    <property type="entry name" value="MFS_trans_sf"/>
</dbReference>
<dbReference type="InterPro" id="IPR011701">
    <property type="entry name" value="MFS"/>
</dbReference>
<keyword evidence="7" id="KW-1185">Reference proteome</keyword>
<feature type="transmembrane region" description="Helical" evidence="4">
    <location>
        <begin position="179"/>
        <end position="199"/>
    </location>
</feature>
<proteinExistence type="predicted"/>
<feature type="transmembrane region" description="Helical" evidence="4">
    <location>
        <begin position="55"/>
        <end position="76"/>
    </location>
</feature>
<reference evidence="6 7" key="1">
    <citation type="submission" date="2022-02" db="EMBL/GenBank/DDBJ databases">
        <title>Mesosutterella porci, a novel member of the family Sutterellaceae from pig feces.</title>
        <authorList>
            <person name="Wylensek D."/>
            <person name="Clavel T."/>
        </authorList>
    </citation>
    <scope>NUCLEOTIDE SEQUENCE [LARGE SCALE GENOMIC DNA]</scope>
    <source>
        <strain evidence="7">oilRF-744-wt-GAM-9</strain>
    </source>
</reference>
<accession>A0ABS9MMU6</accession>
<dbReference type="EMBL" id="JAKNCT010000001">
    <property type="protein sequence ID" value="MCG5029938.1"/>
    <property type="molecule type" value="Genomic_DNA"/>
</dbReference>
<comment type="caution">
    <text evidence="6">The sequence shown here is derived from an EMBL/GenBank/DDBJ whole genome shotgun (WGS) entry which is preliminary data.</text>
</comment>